<evidence type="ECO:0000313" key="2">
    <source>
        <dbReference type="Proteomes" id="UP000516360"/>
    </source>
</evidence>
<name>A0A7G1H5A6_9BACT</name>
<accession>A0A7G1H5A6</accession>
<dbReference type="EMBL" id="AP022873">
    <property type="protein sequence ID" value="BCB97429.1"/>
    <property type="molecule type" value="Genomic_DNA"/>
</dbReference>
<dbReference type="AlphaFoldDB" id="A0A7G1H5A6"/>
<evidence type="ECO:0000313" key="1">
    <source>
        <dbReference type="EMBL" id="BCB97429.1"/>
    </source>
</evidence>
<keyword evidence="2" id="KW-1185">Reference proteome</keyword>
<protein>
    <submittedName>
        <fullName evidence="1">Uncharacterized protein</fullName>
    </submittedName>
</protein>
<dbReference type="KEGG" id="dtp:JZK55_23510"/>
<organism evidence="1 2">
    <name type="scientific">Dissulfurispira thermophila</name>
    <dbReference type="NCBI Taxonomy" id="2715679"/>
    <lineage>
        <taxon>Bacteria</taxon>
        <taxon>Pseudomonadati</taxon>
        <taxon>Nitrospirota</taxon>
        <taxon>Thermodesulfovibrionia</taxon>
        <taxon>Thermodesulfovibrionales</taxon>
        <taxon>Dissulfurispiraceae</taxon>
        <taxon>Dissulfurispira</taxon>
    </lineage>
</organism>
<reference evidence="1 2" key="1">
    <citation type="submission" date="2020-03" db="EMBL/GenBank/DDBJ databases">
        <title>Complete genome sequences of two sulfur-disproportionating bacterial strains T55J and Mzg5.</title>
        <authorList>
            <person name="Umezawa K."/>
            <person name="Kojima H."/>
            <person name="Kato Y."/>
            <person name="Fukui M."/>
        </authorList>
    </citation>
    <scope>NUCLEOTIDE SEQUENCE [LARGE SCALE GENOMIC DNA]</scope>
    <source>
        <strain evidence="1 2">T55J</strain>
    </source>
</reference>
<gene>
    <name evidence="1" type="ORF">JZK55_23510</name>
</gene>
<sequence>MKKEEVVLVEVEAQGEAVGHNPEVRKNESLKEVELSYTKSSTLFNIVQIVQYGTMLNYI</sequence>
<proteinExistence type="predicted"/>
<dbReference type="Proteomes" id="UP000516360">
    <property type="component" value="Chromosome"/>
</dbReference>